<evidence type="ECO:0000313" key="3">
    <source>
        <dbReference type="Proteomes" id="UP000325313"/>
    </source>
</evidence>
<accession>A0A5B0P2F0</accession>
<gene>
    <name evidence="2" type="ORF">PGTUg99_028031</name>
</gene>
<reference evidence="2 3" key="1">
    <citation type="submission" date="2019-05" db="EMBL/GenBank/DDBJ databases">
        <title>Emergence of the Ug99 lineage of the wheat stem rust pathogen through somatic hybridization.</title>
        <authorList>
            <person name="Li F."/>
            <person name="Upadhyaya N.M."/>
            <person name="Sperschneider J."/>
            <person name="Matny O."/>
            <person name="Nguyen-Phuc H."/>
            <person name="Mago R."/>
            <person name="Raley C."/>
            <person name="Miller M.E."/>
            <person name="Silverstein K.A.T."/>
            <person name="Henningsen E."/>
            <person name="Hirsch C.D."/>
            <person name="Visser B."/>
            <person name="Pretorius Z.A."/>
            <person name="Steffenson B.J."/>
            <person name="Schwessinger B."/>
            <person name="Dodds P.N."/>
            <person name="Figueroa M."/>
        </authorList>
    </citation>
    <scope>NUCLEOTIDE SEQUENCE [LARGE SCALE GENOMIC DNA]</scope>
    <source>
        <strain evidence="2 3">Ug99</strain>
    </source>
</reference>
<dbReference type="AlphaFoldDB" id="A0A5B0P2F0"/>
<name>A0A5B0P2F0_PUCGR</name>
<feature type="compositionally biased region" description="Low complexity" evidence="1">
    <location>
        <begin position="562"/>
        <end position="573"/>
    </location>
</feature>
<evidence type="ECO:0008006" key="4">
    <source>
        <dbReference type="Google" id="ProtNLM"/>
    </source>
</evidence>
<protein>
    <recommendedName>
        <fullName evidence="4">SAM domain-containing protein</fullName>
    </recommendedName>
</protein>
<feature type="compositionally biased region" description="Basic and acidic residues" evidence="1">
    <location>
        <begin position="232"/>
        <end position="246"/>
    </location>
</feature>
<evidence type="ECO:0000313" key="2">
    <source>
        <dbReference type="EMBL" id="KAA1095745.1"/>
    </source>
</evidence>
<organism evidence="2 3">
    <name type="scientific">Puccinia graminis f. sp. tritici</name>
    <dbReference type="NCBI Taxonomy" id="56615"/>
    <lineage>
        <taxon>Eukaryota</taxon>
        <taxon>Fungi</taxon>
        <taxon>Dikarya</taxon>
        <taxon>Basidiomycota</taxon>
        <taxon>Pucciniomycotina</taxon>
        <taxon>Pucciniomycetes</taxon>
        <taxon>Pucciniales</taxon>
        <taxon>Pucciniaceae</taxon>
        <taxon>Puccinia</taxon>
    </lineage>
</organism>
<evidence type="ECO:0000256" key="1">
    <source>
        <dbReference type="SAM" id="MobiDB-lite"/>
    </source>
</evidence>
<feature type="compositionally biased region" description="Polar residues" evidence="1">
    <location>
        <begin position="577"/>
        <end position="592"/>
    </location>
</feature>
<sequence length="673" mass="74063">MRLDNILHNSPDSAPRDAGTDWLKNRLTELPLTPLSSTMTPADDSYEIVDQNGRKCRCFPAGPNCSISYITTSSSVHQSYGLSDNQHEQDAQLRAALEFRNAYLNPSQSFLTARSSLPESNHNSGSHSIGLASTNLPSHHAGTHIDSDLTNPMHQSHRPARLNNSTRAAPVGLVTPRNIRTLTPQTSSSTTTPSSIRPYQVVDHGASPIWSSRNSTLLDLDEEIEQLHTARRTSLDHHSLQDHLDPESDSEEASHPVNPERLIMIEYRFHMPAVEEQSSSTRKRKPASAAVEVPKTRVFDSISGKITVAWDFENTDLSSFKSEVFKALSEDDQDDDGLPEFVEAHEAIGNINWYGSVLHCRDFAVGGNKQLDKPGVFAAWLTACKKSKPGRKLTCQLDQTDPKAIAKRAAALKGISKRHKPSSEESTFQPSSAAADRAKINQFIGEIFATHTPRPSLTGSSDKSVFINPEKTQEYFVVTMAKAEAWGKAMNSSPETVDLRTPPKTPQFEYITGLLEPEGGHPARGNQLPPFAYNPYGNMYQPMHYPPAYGYHGHPHPPPHPTGAAPHPAVAPHDSVHQANPSRSQPESSPAPSDSEVDDNIREFLKYARVDSESSAIQDGLTKLGITHWSMFRHVTSKELLEAGVPLGPARTIEQAAKRYSDHLKKRTRANGA</sequence>
<feature type="compositionally biased region" description="Low complexity" evidence="1">
    <location>
        <begin position="183"/>
        <end position="195"/>
    </location>
</feature>
<feature type="region of interest" description="Disordered" evidence="1">
    <location>
        <begin position="232"/>
        <end position="256"/>
    </location>
</feature>
<dbReference type="EMBL" id="VDEP01000371">
    <property type="protein sequence ID" value="KAA1095745.1"/>
    <property type="molecule type" value="Genomic_DNA"/>
</dbReference>
<feature type="region of interest" description="Disordered" evidence="1">
    <location>
        <begin position="414"/>
        <end position="434"/>
    </location>
</feature>
<feature type="compositionally biased region" description="Polar residues" evidence="1">
    <location>
        <begin position="114"/>
        <end position="137"/>
    </location>
</feature>
<dbReference type="Proteomes" id="UP000325313">
    <property type="component" value="Unassembled WGS sequence"/>
</dbReference>
<feature type="region of interest" description="Disordered" evidence="1">
    <location>
        <begin position="551"/>
        <end position="598"/>
    </location>
</feature>
<comment type="caution">
    <text evidence="2">The sequence shown here is derived from an EMBL/GenBank/DDBJ whole genome shotgun (WGS) entry which is preliminary data.</text>
</comment>
<feature type="region of interest" description="Disordered" evidence="1">
    <location>
        <begin position="114"/>
        <end position="200"/>
    </location>
</feature>
<proteinExistence type="predicted"/>